<keyword evidence="2" id="KW-1003">Cell membrane</keyword>
<evidence type="ECO:0000256" key="5">
    <source>
        <dbReference type="ARBA" id="ARBA00023136"/>
    </source>
</evidence>
<feature type="transmembrane region" description="Helical" evidence="6">
    <location>
        <begin position="146"/>
        <end position="167"/>
    </location>
</feature>
<evidence type="ECO:0000313" key="8">
    <source>
        <dbReference type="Proteomes" id="UP001230156"/>
    </source>
</evidence>
<dbReference type="PIRSF" id="PIRSF006324">
    <property type="entry name" value="LeuE"/>
    <property type="match status" value="1"/>
</dbReference>
<evidence type="ECO:0000256" key="3">
    <source>
        <dbReference type="ARBA" id="ARBA00022692"/>
    </source>
</evidence>
<dbReference type="PANTHER" id="PTHR30086">
    <property type="entry name" value="ARGININE EXPORTER PROTEIN ARGO"/>
    <property type="match status" value="1"/>
</dbReference>
<keyword evidence="4 6" id="KW-1133">Transmembrane helix</keyword>
<sequence>MIAPESFLLFLGAVLILLVTPGPNMAFVLTSGAAYGWRGGVAAAVGIGVVDLVFTLICAFGLAGLLSAYPDMFEAIRWLGAGYLVYLAIACIRSAGRKGAGVIETEPSRWAIFVRGLASNIANPKAILFFLVFIPQFIDAGQGSVFAQFVLLGCALAAIGTLFHGALGALGAAGAALAGQSAKTKRGLQVLQAAVFLLIAGRLVLG</sequence>
<organism evidence="7 8">
    <name type="scientific">Dongia sedimenti</name>
    <dbReference type="NCBI Taxonomy" id="3064282"/>
    <lineage>
        <taxon>Bacteria</taxon>
        <taxon>Pseudomonadati</taxon>
        <taxon>Pseudomonadota</taxon>
        <taxon>Alphaproteobacteria</taxon>
        <taxon>Rhodospirillales</taxon>
        <taxon>Dongiaceae</taxon>
        <taxon>Dongia</taxon>
    </lineage>
</organism>
<accession>A0ABU0YIH5</accession>
<dbReference type="PANTHER" id="PTHR30086:SF20">
    <property type="entry name" value="ARGININE EXPORTER PROTEIN ARGO-RELATED"/>
    <property type="match status" value="1"/>
</dbReference>
<keyword evidence="3 6" id="KW-0812">Transmembrane</keyword>
<evidence type="ECO:0000256" key="2">
    <source>
        <dbReference type="ARBA" id="ARBA00022475"/>
    </source>
</evidence>
<dbReference type="Proteomes" id="UP001230156">
    <property type="component" value="Unassembled WGS sequence"/>
</dbReference>
<dbReference type="RefSeq" id="WP_379953910.1">
    <property type="nucleotide sequence ID" value="NZ_JAUYVI010000001.1"/>
</dbReference>
<evidence type="ECO:0000256" key="6">
    <source>
        <dbReference type="SAM" id="Phobius"/>
    </source>
</evidence>
<feature type="transmembrane region" description="Helical" evidence="6">
    <location>
        <begin position="187"/>
        <end position="205"/>
    </location>
</feature>
<evidence type="ECO:0000256" key="4">
    <source>
        <dbReference type="ARBA" id="ARBA00022989"/>
    </source>
</evidence>
<reference evidence="8" key="1">
    <citation type="submission" date="2023-08" db="EMBL/GenBank/DDBJ databases">
        <title>Rhodospirillaceae gen. nov., a novel taxon isolated from the Yangtze River Yuezi River estuary sludge.</title>
        <authorList>
            <person name="Ruan L."/>
        </authorList>
    </citation>
    <scope>NUCLEOTIDE SEQUENCE [LARGE SCALE GENOMIC DNA]</scope>
    <source>
        <strain evidence="8">R-7</strain>
    </source>
</reference>
<proteinExistence type="predicted"/>
<feature type="transmembrane region" description="Helical" evidence="6">
    <location>
        <begin position="42"/>
        <end position="66"/>
    </location>
</feature>
<protein>
    <submittedName>
        <fullName evidence="7">LysE family translocator</fullName>
    </submittedName>
</protein>
<keyword evidence="8" id="KW-1185">Reference proteome</keyword>
<comment type="caution">
    <text evidence="7">The sequence shown here is derived from an EMBL/GenBank/DDBJ whole genome shotgun (WGS) entry which is preliminary data.</text>
</comment>
<dbReference type="Pfam" id="PF01810">
    <property type="entry name" value="LysE"/>
    <property type="match status" value="1"/>
</dbReference>
<dbReference type="EMBL" id="JAUYVI010000001">
    <property type="protein sequence ID" value="MDQ7246518.1"/>
    <property type="molecule type" value="Genomic_DNA"/>
</dbReference>
<name>A0ABU0YIH5_9PROT</name>
<dbReference type="InterPro" id="IPR001123">
    <property type="entry name" value="LeuE-type"/>
</dbReference>
<keyword evidence="5 6" id="KW-0472">Membrane</keyword>
<comment type="subcellular location">
    <subcellularLocation>
        <location evidence="1">Cell membrane</location>
        <topology evidence="1">Multi-pass membrane protein</topology>
    </subcellularLocation>
</comment>
<evidence type="ECO:0000256" key="1">
    <source>
        <dbReference type="ARBA" id="ARBA00004651"/>
    </source>
</evidence>
<gene>
    <name evidence="7" type="ORF">Q8A70_02520</name>
</gene>
<evidence type="ECO:0000313" key="7">
    <source>
        <dbReference type="EMBL" id="MDQ7246518.1"/>
    </source>
</evidence>
<feature type="transmembrane region" description="Helical" evidence="6">
    <location>
        <begin position="116"/>
        <end position="134"/>
    </location>
</feature>
<feature type="transmembrane region" description="Helical" evidence="6">
    <location>
        <begin position="78"/>
        <end position="96"/>
    </location>
</feature>